<dbReference type="GO" id="GO:0016052">
    <property type="term" value="P:carbohydrate catabolic process"/>
    <property type="evidence" value="ECO:0007669"/>
    <property type="project" value="UniProtKB-ARBA"/>
</dbReference>
<proteinExistence type="inferred from homology"/>
<keyword evidence="3 6" id="KW-0547">Nucleotide-binding</keyword>
<reference evidence="8" key="1">
    <citation type="journal article" date="2021" name="PeerJ">
        <title>Extensive microbial diversity within the chicken gut microbiome revealed by metagenomics and culture.</title>
        <authorList>
            <person name="Gilroy R."/>
            <person name="Ravi A."/>
            <person name="Getino M."/>
            <person name="Pursley I."/>
            <person name="Horton D.L."/>
            <person name="Alikhan N.F."/>
            <person name="Baker D."/>
            <person name="Gharbi K."/>
            <person name="Hall N."/>
            <person name="Watson M."/>
            <person name="Adriaenssens E.M."/>
            <person name="Foster-Nyarko E."/>
            <person name="Jarju S."/>
            <person name="Secka A."/>
            <person name="Antonio M."/>
            <person name="Oren A."/>
            <person name="Chaudhuri R.R."/>
            <person name="La Ragione R."/>
            <person name="Hildebrand F."/>
            <person name="Pallen M.J."/>
        </authorList>
    </citation>
    <scope>NUCLEOTIDE SEQUENCE</scope>
    <source>
        <strain evidence="8">421</strain>
    </source>
</reference>
<keyword evidence="4" id="KW-0418">Kinase</keyword>
<organism evidence="8 9">
    <name type="scientific">Candidatus Eubacterium faecipullorum</name>
    <dbReference type="NCBI Taxonomy" id="2838571"/>
    <lineage>
        <taxon>Bacteria</taxon>
        <taxon>Bacillati</taxon>
        <taxon>Bacillota</taxon>
        <taxon>Clostridia</taxon>
        <taxon>Eubacteriales</taxon>
        <taxon>Eubacteriaceae</taxon>
        <taxon>Eubacterium</taxon>
    </lineage>
</organism>
<dbReference type="Pfam" id="PF00294">
    <property type="entry name" value="PfkB"/>
    <property type="match status" value="1"/>
</dbReference>
<dbReference type="PANTHER" id="PTHR46566:SF1">
    <property type="entry name" value="1-PHOSPHOFRUCTOKINASE"/>
    <property type="match status" value="1"/>
</dbReference>
<dbReference type="GO" id="GO:0005829">
    <property type="term" value="C:cytosol"/>
    <property type="evidence" value="ECO:0007669"/>
    <property type="project" value="TreeGrafter"/>
</dbReference>
<evidence type="ECO:0000256" key="2">
    <source>
        <dbReference type="ARBA" id="ARBA00022679"/>
    </source>
</evidence>
<dbReference type="EC" id="2.7.1.144" evidence="6"/>
<comment type="catalytic activity">
    <reaction evidence="6">
        <text>D-tagatofuranose 6-phosphate + ATP = D-tagatofuranose 1,6-bisphosphate + ADP + H(+)</text>
        <dbReference type="Rhea" id="RHEA:12420"/>
        <dbReference type="ChEBI" id="CHEBI:15378"/>
        <dbReference type="ChEBI" id="CHEBI:30616"/>
        <dbReference type="ChEBI" id="CHEBI:58694"/>
        <dbReference type="ChEBI" id="CHEBI:58695"/>
        <dbReference type="ChEBI" id="CHEBI:456216"/>
        <dbReference type="EC" id="2.7.1.144"/>
    </reaction>
</comment>
<dbReference type="InterPro" id="IPR011611">
    <property type="entry name" value="PfkB_dom"/>
</dbReference>
<dbReference type="NCBIfam" id="TIGR03828">
    <property type="entry name" value="pfkB"/>
    <property type="match status" value="1"/>
</dbReference>
<dbReference type="CDD" id="cd01164">
    <property type="entry name" value="FruK_PfkB_like"/>
    <property type="match status" value="1"/>
</dbReference>
<gene>
    <name evidence="8" type="primary">pfkB</name>
    <name evidence="8" type="ORF">IAA48_00210</name>
</gene>
<evidence type="ECO:0000313" key="8">
    <source>
        <dbReference type="EMBL" id="HIW84897.1"/>
    </source>
</evidence>
<dbReference type="GO" id="GO:0044281">
    <property type="term" value="P:small molecule metabolic process"/>
    <property type="evidence" value="ECO:0007669"/>
    <property type="project" value="UniProtKB-ARBA"/>
</dbReference>
<dbReference type="NCBIfam" id="TIGR03168">
    <property type="entry name" value="1-PFK"/>
    <property type="match status" value="1"/>
</dbReference>
<evidence type="ECO:0000256" key="5">
    <source>
        <dbReference type="ARBA" id="ARBA00022840"/>
    </source>
</evidence>
<evidence type="ECO:0000256" key="1">
    <source>
        <dbReference type="ARBA" id="ARBA00005380"/>
    </source>
</evidence>
<dbReference type="Proteomes" id="UP000824205">
    <property type="component" value="Unassembled WGS sequence"/>
</dbReference>
<feature type="domain" description="Carbohydrate kinase PfkB" evidence="7">
    <location>
        <begin position="12"/>
        <end position="288"/>
    </location>
</feature>
<name>A0A9D1UEJ0_9FIRM</name>
<comment type="similarity">
    <text evidence="1">Belongs to the carbohydrate kinase pfkB family.</text>
</comment>
<dbReference type="InterPro" id="IPR017583">
    <property type="entry name" value="Tagatose/fructose_Pkinase"/>
</dbReference>
<dbReference type="GO" id="GO:0005524">
    <property type="term" value="F:ATP binding"/>
    <property type="evidence" value="ECO:0007669"/>
    <property type="project" value="UniProtKB-KW"/>
</dbReference>
<dbReference type="SUPFAM" id="SSF53613">
    <property type="entry name" value="Ribokinase-like"/>
    <property type="match status" value="1"/>
</dbReference>
<dbReference type="GO" id="GO:0008662">
    <property type="term" value="F:1-phosphofructokinase activity"/>
    <property type="evidence" value="ECO:0007669"/>
    <property type="project" value="InterPro"/>
</dbReference>
<dbReference type="PIRSF" id="PIRSF000535">
    <property type="entry name" value="1PFK/6PFK/LacC"/>
    <property type="match status" value="1"/>
</dbReference>
<evidence type="ECO:0000259" key="7">
    <source>
        <dbReference type="Pfam" id="PF00294"/>
    </source>
</evidence>
<comment type="caution">
    <text evidence="8">The sequence shown here is derived from an EMBL/GenBank/DDBJ whole genome shotgun (WGS) entry which is preliminary data.</text>
</comment>
<dbReference type="EMBL" id="DXGE01000001">
    <property type="protein sequence ID" value="HIW84897.1"/>
    <property type="molecule type" value="Genomic_DNA"/>
</dbReference>
<dbReference type="InterPro" id="IPR029056">
    <property type="entry name" value="Ribokinase-like"/>
</dbReference>
<dbReference type="FunFam" id="3.40.1190.20:FF:000001">
    <property type="entry name" value="Phosphofructokinase"/>
    <property type="match status" value="1"/>
</dbReference>
<keyword evidence="5 6" id="KW-0067">ATP-binding</keyword>
<evidence type="ECO:0000256" key="4">
    <source>
        <dbReference type="ARBA" id="ARBA00022777"/>
    </source>
</evidence>
<accession>A0A9D1UEJ0</accession>
<protein>
    <recommendedName>
        <fullName evidence="6">Tagatose-6-phosphate kinase</fullName>
        <ecNumber evidence="6">2.7.1.144</ecNumber>
    </recommendedName>
</protein>
<dbReference type="InterPro" id="IPR022463">
    <property type="entry name" value="1-PFruKinase"/>
</dbReference>
<reference evidence="8" key="2">
    <citation type="submission" date="2021-04" db="EMBL/GenBank/DDBJ databases">
        <authorList>
            <person name="Gilroy R."/>
        </authorList>
    </citation>
    <scope>NUCLEOTIDE SEQUENCE</scope>
    <source>
        <strain evidence="8">421</strain>
    </source>
</reference>
<comment type="similarity">
    <text evidence="6">Belongs to the carbohydrate kinase PfkB family. LacC subfamily.</text>
</comment>
<sequence>MIYTVTFNPALDYVMKVEKLRFDDINRTYGEELNYGGKGINVSAVLSQLGVENTALGFKAGFTGEKLEQLLKEDGINAEFIPLKSGMTRINVKIRSETELDINACGPPIDGGEVEKLFERLKTLSAGDVIVLAGSVPGTLPADIYERILSITSQAGVEAVVDSTGELLLNVLKYHPFLIKPNNFELGDLFGVKVETEEEIVEYARRLQEKGARNVLVSRGKQGATLITETGDTHSIGIIPGKPKNSVGCGDSMVAGFVAGYIEKRDYAYALKLGSACSNATAFSYGLADRQGIDDAFKRL</sequence>
<evidence type="ECO:0000256" key="3">
    <source>
        <dbReference type="ARBA" id="ARBA00022741"/>
    </source>
</evidence>
<evidence type="ECO:0000313" key="9">
    <source>
        <dbReference type="Proteomes" id="UP000824205"/>
    </source>
</evidence>
<dbReference type="GO" id="GO:0009024">
    <property type="term" value="F:tagatose-6-phosphate kinase activity"/>
    <property type="evidence" value="ECO:0007669"/>
    <property type="project" value="UniProtKB-EC"/>
</dbReference>
<dbReference type="Gene3D" id="3.40.1190.20">
    <property type="match status" value="1"/>
</dbReference>
<dbReference type="AlphaFoldDB" id="A0A9D1UEJ0"/>
<dbReference type="PANTHER" id="PTHR46566">
    <property type="entry name" value="1-PHOSPHOFRUCTOKINASE-RELATED"/>
    <property type="match status" value="1"/>
</dbReference>
<keyword evidence="6" id="KW-0423">Lactose metabolism</keyword>
<keyword evidence="2 6" id="KW-0808">Transferase</keyword>
<dbReference type="GO" id="GO:0005988">
    <property type="term" value="P:lactose metabolic process"/>
    <property type="evidence" value="ECO:0007669"/>
    <property type="project" value="UniProtKB-KW"/>
</dbReference>
<comment type="pathway">
    <text evidence="6">Carbohydrate metabolism; D-tagatose 6-phosphate degradation; D-glyceraldehyde 3-phosphate and glycerone phosphate from D-tagatose 6-phosphate: step 1/2.</text>
</comment>
<evidence type="ECO:0000256" key="6">
    <source>
        <dbReference type="PIRNR" id="PIRNR000535"/>
    </source>
</evidence>